<reference evidence="1 2" key="1">
    <citation type="submission" date="2020-01" db="EMBL/GenBank/DDBJ databases">
        <title>Genome sequence of Desulfovibrio aerotolerans DSM 16695(T).</title>
        <authorList>
            <person name="Karnachuk O."/>
            <person name="Avakyan M."/>
            <person name="Mardanov A."/>
            <person name="Kadnikov V."/>
            <person name="Ravin N."/>
        </authorList>
    </citation>
    <scope>NUCLEOTIDE SEQUENCE [LARGE SCALE GENOMIC DNA]</scope>
    <source>
        <strain evidence="1 2">DSM 16695</strain>
    </source>
</reference>
<dbReference type="RefSeq" id="WP_160961163.1">
    <property type="nucleotide sequence ID" value="NZ_WVUD01000018.1"/>
</dbReference>
<name>A0A7C9N2A9_9BACT</name>
<organism evidence="1 2">
    <name type="scientific">Solidesulfovibrio aerotolerans</name>
    <dbReference type="NCBI Taxonomy" id="295255"/>
    <lineage>
        <taxon>Bacteria</taxon>
        <taxon>Pseudomonadati</taxon>
        <taxon>Thermodesulfobacteriota</taxon>
        <taxon>Desulfovibrionia</taxon>
        <taxon>Desulfovibrionales</taxon>
        <taxon>Desulfovibrionaceae</taxon>
        <taxon>Solidesulfovibrio</taxon>
    </lineage>
</organism>
<keyword evidence="2" id="KW-1185">Reference proteome</keyword>
<dbReference type="AlphaFoldDB" id="A0A7C9N2A9"/>
<comment type="caution">
    <text evidence="1">The sequence shown here is derived from an EMBL/GenBank/DDBJ whole genome shotgun (WGS) entry which is preliminary data.</text>
</comment>
<gene>
    <name evidence="1" type="ORF">GTA51_11295</name>
</gene>
<evidence type="ECO:0000313" key="2">
    <source>
        <dbReference type="Proteomes" id="UP000482487"/>
    </source>
</evidence>
<dbReference type="EMBL" id="WVUD01000018">
    <property type="protein sequence ID" value="MYL83711.1"/>
    <property type="molecule type" value="Genomic_DNA"/>
</dbReference>
<protein>
    <submittedName>
        <fullName evidence="1">Uncharacterized protein</fullName>
    </submittedName>
</protein>
<accession>A0A7C9N2A9</accession>
<dbReference type="Proteomes" id="UP000482487">
    <property type="component" value="Unassembled WGS sequence"/>
</dbReference>
<proteinExistence type="predicted"/>
<evidence type="ECO:0000313" key="1">
    <source>
        <dbReference type="EMBL" id="MYL83711.1"/>
    </source>
</evidence>
<sequence>MTDPLPGLLAQVVEALSDAVTPLSRPLPRGGSREIVLFGFGQGGDHGH</sequence>